<dbReference type="Gene3D" id="1.10.287.1060">
    <property type="entry name" value="ESAT-6-like"/>
    <property type="match status" value="1"/>
</dbReference>
<feature type="compositionally biased region" description="Polar residues" evidence="1">
    <location>
        <begin position="447"/>
        <end position="459"/>
    </location>
</feature>
<feature type="compositionally biased region" description="Basic and acidic residues" evidence="1">
    <location>
        <begin position="509"/>
        <end position="536"/>
    </location>
</feature>
<reference evidence="2" key="1">
    <citation type="submission" date="2022-11" db="EMBL/GenBank/DDBJ databases">
        <authorList>
            <person name="Mo P."/>
        </authorList>
    </citation>
    <scope>NUCLEOTIDE SEQUENCE</scope>
    <source>
        <strain evidence="2">HUAS 11-8</strain>
    </source>
</reference>
<name>A0ABY7BAU8_9PSEU</name>
<proteinExistence type="predicted"/>
<evidence type="ECO:0008006" key="4">
    <source>
        <dbReference type="Google" id="ProtNLM"/>
    </source>
</evidence>
<organism evidence="2 3">
    <name type="scientific">Amycolatopsis cynarae</name>
    <dbReference type="NCBI Taxonomy" id="2995223"/>
    <lineage>
        <taxon>Bacteria</taxon>
        <taxon>Bacillati</taxon>
        <taxon>Actinomycetota</taxon>
        <taxon>Actinomycetes</taxon>
        <taxon>Pseudonocardiales</taxon>
        <taxon>Pseudonocardiaceae</taxon>
        <taxon>Amycolatopsis</taxon>
    </lineage>
</organism>
<evidence type="ECO:0000256" key="1">
    <source>
        <dbReference type="SAM" id="MobiDB-lite"/>
    </source>
</evidence>
<accession>A0ABY7BAU8</accession>
<feature type="region of interest" description="Disordered" evidence="1">
    <location>
        <begin position="611"/>
        <end position="632"/>
    </location>
</feature>
<dbReference type="EMBL" id="CP113836">
    <property type="protein sequence ID" value="WAL69276.1"/>
    <property type="molecule type" value="Genomic_DNA"/>
</dbReference>
<feature type="compositionally biased region" description="Low complexity" evidence="1">
    <location>
        <begin position="495"/>
        <end position="507"/>
    </location>
</feature>
<gene>
    <name evidence="2" type="ORF">ORV05_16385</name>
</gene>
<sequence length="632" mass="66249">MAVLDVTSSNATSGAGVVDSWNSVAKACEEIKTAHGGDRAALAVEIGVGVASGVLDTIAFVMDPLAKLIAAGLGWLIEHVSFLRWPLDQIAGNPDQIKVISDRLHSIAEDLRNTGADLDTALGSMITQWQGAGYESFRGEMDGHKAHIDARAKSVDISGYVVETTMALISAVRNLFRDIITTLLGDIISTMLMALALAVPTFGASVAVGTTKVVVESTVQTASLSAKLAKVGAFASRVAGRLKQLATMGKEDDAISLNSVRHPEGGGASTHGGPTTNTHAGDDVTTTRPGDNHSGNQHPADNESGNQHPSDNESGNQHPSDNESGNQHPSDNESGNQHPSDNESGNQHPADNESGNQHPSDNPPPARPNDEGGGSSGNSTRPDEEDPFQTWLAADNHFNGSGAASHDTPSVTHPGDSPTAQPHPNGENPGNQHTPDNGGGSQHPADNPSTNDGSHQGDNAGNGHQGDNAGNGHQGDNAGNGHEGDNAGNGHHGDNAGNGHQGDNAGNGHHGDNAGDGHQGEAQPKPDPKSGLKDYDVSVLKKHEQWLKDTFGKETTDKAKFVDTWVKKHEPDLYPVVKGLADAKSSKNWIGWISKDIVNVDKQLTDIQSRAEEAWNKSDEKWRETHPDPTTL</sequence>
<dbReference type="RefSeq" id="WP_268759363.1">
    <property type="nucleotide sequence ID" value="NZ_CP113836.1"/>
</dbReference>
<keyword evidence="3" id="KW-1185">Reference proteome</keyword>
<dbReference type="SUPFAM" id="SSF140453">
    <property type="entry name" value="EsxAB dimer-like"/>
    <property type="match status" value="1"/>
</dbReference>
<dbReference type="Proteomes" id="UP001163203">
    <property type="component" value="Chromosome"/>
</dbReference>
<dbReference type="InterPro" id="IPR036689">
    <property type="entry name" value="ESAT-6-like_sf"/>
</dbReference>
<feature type="compositionally biased region" description="Polar residues" evidence="1">
    <location>
        <begin position="418"/>
        <end position="435"/>
    </location>
</feature>
<feature type="region of interest" description="Disordered" evidence="1">
    <location>
        <begin position="257"/>
        <end position="536"/>
    </location>
</feature>
<protein>
    <recommendedName>
        <fullName evidence="4">WXG100 family type VII secretion target</fullName>
    </recommendedName>
</protein>
<feature type="compositionally biased region" description="Polar residues" evidence="1">
    <location>
        <begin position="272"/>
        <end position="360"/>
    </location>
</feature>
<evidence type="ECO:0000313" key="3">
    <source>
        <dbReference type="Proteomes" id="UP001163203"/>
    </source>
</evidence>
<evidence type="ECO:0000313" key="2">
    <source>
        <dbReference type="EMBL" id="WAL69276.1"/>
    </source>
</evidence>